<organism evidence="4">
    <name type="scientific">Arundo donax</name>
    <name type="common">Giant reed</name>
    <name type="synonym">Donax arundinaceus</name>
    <dbReference type="NCBI Taxonomy" id="35708"/>
    <lineage>
        <taxon>Eukaryota</taxon>
        <taxon>Viridiplantae</taxon>
        <taxon>Streptophyta</taxon>
        <taxon>Embryophyta</taxon>
        <taxon>Tracheophyta</taxon>
        <taxon>Spermatophyta</taxon>
        <taxon>Magnoliopsida</taxon>
        <taxon>Liliopsida</taxon>
        <taxon>Poales</taxon>
        <taxon>Poaceae</taxon>
        <taxon>PACMAD clade</taxon>
        <taxon>Arundinoideae</taxon>
        <taxon>Arundineae</taxon>
        <taxon>Arundo</taxon>
    </lineage>
</organism>
<reference evidence="4" key="2">
    <citation type="journal article" date="2015" name="Data Brief">
        <title>Shoot transcriptome of the giant reed, Arundo donax.</title>
        <authorList>
            <person name="Barrero R.A."/>
            <person name="Guerrero F.D."/>
            <person name="Moolhuijzen P."/>
            <person name="Goolsby J.A."/>
            <person name="Tidwell J."/>
            <person name="Bellgard S.E."/>
            <person name="Bellgard M.I."/>
        </authorList>
    </citation>
    <scope>NUCLEOTIDE SEQUENCE</scope>
    <source>
        <tissue evidence="4">Shoot tissue taken approximately 20 cm above the soil surface</tissue>
    </source>
</reference>
<name>A0A0A9GA85_ARUDO</name>
<evidence type="ECO:0000313" key="4">
    <source>
        <dbReference type="EMBL" id="JAE19461.1"/>
    </source>
</evidence>
<evidence type="ECO:0000256" key="1">
    <source>
        <dbReference type="ARBA" id="ARBA00001968"/>
    </source>
</evidence>
<evidence type="ECO:0000256" key="2">
    <source>
        <dbReference type="ARBA" id="ARBA00022723"/>
    </source>
</evidence>
<proteinExistence type="predicted"/>
<feature type="domain" description="DDE Tnp4" evidence="3">
    <location>
        <begin position="2"/>
        <end position="47"/>
    </location>
</feature>
<dbReference type="AlphaFoldDB" id="A0A0A9GA85"/>
<keyword evidence="2" id="KW-0479">Metal-binding</keyword>
<evidence type="ECO:0000259" key="3">
    <source>
        <dbReference type="Pfam" id="PF13359"/>
    </source>
</evidence>
<dbReference type="Pfam" id="PF13359">
    <property type="entry name" value="DDE_Tnp_4"/>
    <property type="match status" value="1"/>
</dbReference>
<protein>
    <recommendedName>
        <fullName evidence="3">DDE Tnp4 domain-containing protein</fullName>
    </recommendedName>
</protein>
<sequence length="106" mass="12217">MKHSSARIVIERTFGLLKLHWGMIRNGSYYPIDSQIAIILACCYLHNPIRQQMSSDPFEPQLEAFLQLEGNNIGVIDCTESSTEWTEFRDGPATRMWDAWLAKSLR</sequence>
<dbReference type="InterPro" id="IPR027806">
    <property type="entry name" value="HARBI1_dom"/>
</dbReference>
<reference evidence="4" key="1">
    <citation type="submission" date="2014-09" db="EMBL/GenBank/DDBJ databases">
        <authorList>
            <person name="Magalhaes I.L.F."/>
            <person name="Oliveira U."/>
            <person name="Santos F.R."/>
            <person name="Vidigal T.H.D.A."/>
            <person name="Brescovit A.D."/>
            <person name="Santos A.J."/>
        </authorList>
    </citation>
    <scope>NUCLEOTIDE SEQUENCE</scope>
    <source>
        <tissue evidence="4">Shoot tissue taken approximately 20 cm above the soil surface</tissue>
    </source>
</reference>
<accession>A0A0A9GA85</accession>
<dbReference type="EMBL" id="GBRH01178435">
    <property type="protein sequence ID" value="JAE19461.1"/>
    <property type="molecule type" value="Transcribed_RNA"/>
</dbReference>
<comment type="cofactor">
    <cofactor evidence="1">
        <name>a divalent metal cation</name>
        <dbReference type="ChEBI" id="CHEBI:60240"/>
    </cofactor>
</comment>
<dbReference type="GO" id="GO:0046872">
    <property type="term" value="F:metal ion binding"/>
    <property type="evidence" value="ECO:0007669"/>
    <property type="project" value="UniProtKB-KW"/>
</dbReference>